<dbReference type="InterPro" id="IPR044670">
    <property type="entry name" value="SOFL"/>
</dbReference>
<evidence type="ECO:0000256" key="1">
    <source>
        <dbReference type="ARBA" id="ARBA00004496"/>
    </source>
</evidence>
<evidence type="ECO:0000256" key="6">
    <source>
        <dbReference type="ARBA" id="ARBA00024199"/>
    </source>
</evidence>
<dbReference type="GO" id="GO:0009691">
    <property type="term" value="P:cytokinin biosynthetic process"/>
    <property type="evidence" value="ECO:0007669"/>
    <property type="project" value="UniProtKB-KW"/>
</dbReference>
<comment type="subcellular location">
    <subcellularLocation>
        <location evidence="1">Cytoplasm</location>
    </subcellularLocation>
</comment>
<comment type="caution">
    <text evidence="8">The sequence shown here is derived from an EMBL/GenBank/DDBJ whole genome shotgun (WGS) entry which is preliminary data.</text>
</comment>
<comment type="similarity">
    <text evidence="6">Belongs to the SOFL plant protein family.</text>
</comment>
<evidence type="ECO:0000256" key="3">
    <source>
        <dbReference type="ARBA" id="ARBA00022712"/>
    </source>
</evidence>
<keyword evidence="4" id="KW-0932">Cytokinin signaling pathway</keyword>
<feature type="region of interest" description="Disordered" evidence="7">
    <location>
        <begin position="35"/>
        <end position="127"/>
    </location>
</feature>
<feature type="region of interest" description="Disordered" evidence="7">
    <location>
        <begin position="1"/>
        <end position="22"/>
    </location>
</feature>
<keyword evidence="5" id="KW-0539">Nucleus</keyword>
<accession>A0AAW1WNG2</accession>
<reference evidence="8 9" key="1">
    <citation type="journal article" date="2023" name="G3 (Bethesda)">
        <title>A chromosome-length genome assembly and annotation of blackberry (Rubus argutus, cv. 'Hillquist').</title>
        <authorList>
            <person name="Bruna T."/>
            <person name="Aryal R."/>
            <person name="Dudchenko O."/>
            <person name="Sargent D.J."/>
            <person name="Mead D."/>
            <person name="Buti M."/>
            <person name="Cavallini A."/>
            <person name="Hytonen T."/>
            <person name="Andres J."/>
            <person name="Pham M."/>
            <person name="Weisz D."/>
            <person name="Mascagni F."/>
            <person name="Usai G."/>
            <person name="Natali L."/>
            <person name="Bassil N."/>
            <person name="Fernandez G.E."/>
            <person name="Lomsadze A."/>
            <person name="Armour M."/>
            <person name="Olukolu B."/>
            <person name="Poorten T."/>
            <person name="Britton C."/>
            <person name="Davik J."/>
            <person name="Ashrafi H."/>
            <person name="Aiden E.L."/>
            <person name="Borodovsky M."/>
            <person name="Worthington M."/>
        </authorList>
    </citation>
    <scope>NUCLEOTIDE SEQUENCE [LARGE SCALE GENOMIC DNA]</scope>
    <source>
        <strain evidence="8">PI 553951</strain>
    </source>
</reference>
<feature type="compositionally biased region" description="Basic and acidic residues" evidence="7">
    <location>
        <begin position="35"/>
        <end position="63"/>
    </location>
</feature>
<dbReference type="GO" id="GO:0009736">
    <property type="term" value="P:cytokinin-activated signaling pathway"/>
    <property type="evidence" value="ECO:0007669"/>
    <property type="project" value="UniProtKB-KW"/>
</dbReference>
<organism evidence="8 9">
    <name type="scientific">Rubus argutus</name>
    <name type="common">Southern blackberry</name>
    <dbReference type="NCBI Taxonomy" id="59490"/>
    <lineage>
        <taxon>Eukaryota</taxon>
        <taxon>Viridiplantae</taxon>
        <taxon>Streptophyta</taxon>
        <taxon>Embryophyta</taxon>
        <taxon>Tracheophyta</taxon>
        <taxon>Spermatophyta</taxon>
        <taxon>Magnoliopsida</taxon>
        <taxon>eudicotyledons</taxon>
        <taxon>Gunneridae</taxon>
        <taxon>Pentapetalae</taxon>
        <taxon>rosids</taxon>
        <taxon>fabids</taxon>
        <taxon>Rosales</taxon>
        <taxon>Rosaceae</taxon>
        <taxon>Rosoideae</taxon>
        <taxon>Rosoideae incertae sedis</taxon>
        <taxon>Rubus</taxon>
    </lineage>
</organism>
<keyword evidence="3" id="KW-0203">Cytokinin biosynthesis</keyword>
<evidence type="ECO:0000256" key="7">
    <source>
        <dbReference type="SAM" id="MobiDB-lite"/>
    </source>
</evidence>
<proteinExistence type="inferred from homology"/>
<evidence type="ECO:0000313" key="8">
    <source>
        <dbReference type="EMBL" id="KAK9926197.1"/>
    </source>
</evidence>
<dbReference type="EMBL" id="JBEDUW010000005">
    <property type="protein sequence ID" value="KAK9926197.1"/>
    <property type="molecule type" value="Genomic_DNA"/>
</dbReference>
<gene>
    <name evidence="8" type="ORF">M0R45_023439</name>
</gene>
<evidence type="ECO:0000313" key="9">
    <source>
        <dbReference type="Proteomes" id="UP001457282"/>
    </source>
</evidence>
<feature type="compositionally biased region" description="Basic and acidic residues" evidence="7">
    <location>
        <begin position="108"/>
        <end position="119"/>
    </location>
</feature>
<feature type="compositionally biased region" description="Polar residues" evidence="7">
    <location>
        <begin position="75"/>
        <end position="85"/>
    </location>
</feature>
<protein>
    <submittedName>
        <fullName evidence="8">Uncharacterized protein</fullName>
    </submittedName>
</protein>
<sequence>MDPSSKIYGGHHAAEECQSNESGWTMYLGSRIDGEIDHHQHDQDHSDDGHHDGKTHGYDHKDDSDDSMVSDASSGPSTHQRSRSVQSAKKEEKAKTKKQKSASAASRMRRDVKAAEKKAKIPNSKAN</sequence>
<dbReference type="Proteomes" id="UP001457282">
    <property type="component" value="Unassembled WGS sequence"/>
</dbReference>
<evidence type="ECO:0000256" key="2">
    <source>
        <dbReference type="ARBA" id="ARBA00022490"/>
    </source>
</evidence>
<keyword evidence="9" id="KW-1185">Reference proteome</keyword>
<evidence type="ECO:0000256" key="4">
    <source>
        <dbReference type="ARBA" id="ARBA00022864"/>
    </source>
</evidence>
<dbReference type="PANTHER" id="PTHR33347:SF31">
    <property type="entry name" value="PROTEIN SOB FIVE-LIKE 1"/>
    <property type="match status" value="1"/>
</dbReference>
<evidence type="ECO:0000256" key="5">
    <source>
        <dbReference type="ARBA" id="ARBA00023242"/>
    </source>
</evidence>
<keyword evidence="2" id="KW-0963">Cytoplasm</keyword>
<name>A0AAW1WNG2_RUBAR</name>
<dbReference type="PANTHER" id="PTHR33347">
    <property type="entry name" value="OSJNBA0091C07.3 PROTEIN"/>
    <property type="match status" value="1"/>
</dbReference>
<dbReference type="GO" id="GO:0005737">
    <property type="term" value="C:cytoplasm"/>
    <property type="evidence" value="ECO:0007669"/>
    <property type="project" value="UniProtKB-SubCell"/>
</dbReference>
<dbReference type="AlphaFoldDB" id="A0AAW1WNG2"/>